<dbReference type="RefSeq" id="WP_324716035.1">
    <property type="nucleotide sequence ID" value="NZ_CP141615.1"/>
</dbReference>
<dbReference type="Gene3D" id="3.40.50.300">
    <property type="entry name" value="P-loop containing nucleotide triphosphate hydrolases"/>
    <property type="match status" value="1"/>
</dbReference>
<keyword evidence="2" id="KW-0547">Nucleotide-binding</keyword>
<dbReference type="PROSITE" id="PS50893">
    <property type="entry name" value="ABC_TRANSPORTER_2"/>
    <property type="match status" value="1"/>
</dbReference>
<evidence type="ECO:0000313" key="6">
    <source>
        <dbReference type="Proteomes" id="UP001332192"/>
    </source>
</evidence>
<dbReference type="Proteomes" id="UP001332192">
    <property type="component" value="Chromosome"/>
</dbReference>
<dbReference type="InterPro" id="IPR015854">
    <property type="entry name" value="ABC_transpr_LolD-like"/>
</dbReference>
<dbReference type="SMART" id="SM00382">
    <property type="entry name" value="AAA"/>
    <property type="match status" value="1"/>
</dbReference>
<dbReference type="EMBL" id="CP141615">
    <property type="protein sequence ID" value="WRP16763.1"/>
    <property type="molecule type" value="Genomic_DNA"/>
</dbReference>
<organism evidence="5 6">
    <name type="scientific">Carboxydichorda subterranea</name>
    <dbReference type="NCBI Taxonomy" id="3109565"/>
    <lineage>
        <taxon>Bacteria</taxon>
        <taxon>Bacillati</taxon>
        <taxon>Bacillota</taxon>
        <taxon>Limnochordia</taxon>
        <taxon>Limnochordales</taxon>
        <taxon>Geochordaceae</taxon>
        <taxon>Carboxydichorda</taxon>
    </lineage>
</organism>
<dbReference type="CDD" id="cd03255">
    <property type="entry name" value="ABC_MJ0796_LolCDE_FtsE"/>
    <property type="match status" value="1"/>
</dbReference>
<accession>A0ABZ1BVS9</accession>
<dbReference type="InterPro" id="IPR017911">
    <property type="entry name" value="MacB-like_ATP-bd"/>
</dbReference>
<feature type="domain" description="ABC transporter" evidence="4">
    <location>
        <begin position="21"/>
        <end position="259"/>
    </location>
</feature>
<evidence type="ECO:0000313" key="5">
    <source>
        <dbReference type="EMBL" id="WRP16763.1"/>
    </source>
</evidence>
<dbReference type="Pfam" id="PF00005">
    <property type="entry name" value="ABC_tran"/>
    <property type="match status" value="1"/>
</dbReference>
<dbReference type="InterPro" id="IPR003439">
    <property type="entry name" value="ABC_transporter-like_ATP-bd"/>
</dbReference>
<keyword evidence="6" id="KW-1185">Reference proteome</keyword>
<keyword evidence="3 5" id="KW-0067">ATP-binding</keyword>
<sequence>MNATNAATTARPAEAGEREFIRLENLGKTYYTLREPVEALSGVTLTIRQREMIMVMGPSGSGKTTFLHLLGALDRPTAGSYLLEGVDMTRLSDTQLSRVRNRHFGFVFQSYNLFPELTAVENVEVPMIYGGVPRRQRRERAVQLLQQLGLGHRLKHRPSELSGGEQQRVAIARALANGPTLLLADEPTGNLPTGQGEAIMQILRDLNEHGMTIVVVTHNPEVARYGRRLILLRDGRVVGDHDVASASSVDAILRQVMADTAGVAPGPVPAQEGEAV</sequence>
<keyword evidence="1" id="KW-0813">Transport</keyword>
<dbReference type="PROSITE" id="PS00211">
    <property type="entry name" value="ABC_TRANSPORTER_1"/>
    <property type="match status" value="1"/>
</dbReference>
<proteinExistence type="predicted"/>
<dbReference type="InterPro" id="IPR017871">
    <property type="entry name" value="ABC_transporter-like_CS"/>
</dbReference>
<dbReference type="SUPFAM" id="SSF52540">
    <property type="entry name" value="P-loop containing nucleoside triphosphate hydrolases"/>
    <property type="match status" value="1"/>
</dbReference>
<evidence type="ECO:0000256" key="2">
    <source>
        <dbReference type="ARBA" id="ARBA00022741"/>
    </source>
</evidence>
<gene>
    <name evidence="5" type="ORF">U7230_11810</name>
</gene>
<dbReference type="InterPro" id="IPR027417">
    <property type="entry name" value="P-loop_NTPase"/>
</dbReference>
<evidence type="ECO:0000256" key="3">
    <source>
        <dbReference type="ARBA" id="ARBA00022840"/>
    </source>
</evidence>
<dbReference type="InterPro" id="IPR003593">
    <property type="entry name" value="AAA+_ATPase"/>
</dbReference>
<dbReference type="PANTHER" id="PTHR24220:SF86">
    <property type="entry name" value="ABC TRANSPORTER ABCH.1"/>
    <property type="match status" value="1"/>
</dbReference>
<name>A0ABZ1BVS9_9FIRM</name>
<evidence type="ECO:0000256" key="1">
    <source>
        <dbReference type="ARBA" id="ARBA00022448"/>
    </source>
</evidence>
<protein>
    <submittedName>
        <fullName evidence="5">ABC transporter ATP-binding protein</fullName>
    </submittedName>
</protein>
<reference evidence="5 6" key="1">
    <citation type="journal article" date="2024" name="Front. Microbiol.">
        <title>Novel thermophilic genera Geochorda gen. nov. and Carboxydochorda gen. nov. from the deep terrestrial subsurface reveal the ecophysiological diversity in the class Limnochordia.</title>
        <authorList>
            <person name="Karnachuk O.V."/>
            <person name="Lukina A.P."/>
            <person name="Avakyan M.R."/>
            <person name="Kadnikov V.V."/>
            <person name="Begmatov S."/>
            <person name="Beletsky A.V."/>
            <person name="Vlasova K.G."/>
            <person name="Novikov A.A."/>
            <person name="Shcherbakova V.A."/>
            <person name="Mardanov A.V."/>
            <person name="Ravin N.V."/>
        </authorList>
    </citation>
    <scope>NUCLEOTIDE SEQUENCE [LARGE SCALE GENOMIC DNA]</scope>
    <source>
        <strain evidence="5 6">L945</strain>
    </source>
</reference>
<dbReference type="PANTHER" id="PTHR24220">
    <property type="entry name" value="IMPORT ATP-BINDING PROTEIN"/>
    <property type="match status" value="1"/>
</dbReference>
<dbReference type="GO" id="GO:0005524">
    <property type="term" value="F:ATP binding"/>
    <property type="evidence" value="ECO:0007669"/>
    <property type="project" value="UniProtKB-KW"/>
</dbReference>
<evidence type="ECO:0000259" key="4">
    <source>
        <dbReference type="PROSITE" id="PS50893"/>
    </source>
</evidence>